<dbReference type="CDD" id="cd18186">
    <property type="entry name" value="BTB_POZ_ZBTB_KLHL-like"/>
    <property type="match status" value="1"/>
</dbReference>
<organism evidence="3 4">
    <name type="scientific">Caenorhabditis briggsae</name>
    <dbReference type="NCBI Taxonomy" id="6238"/>
    <lineage>
        <taxon>Eukaryota</taxon>
        <taxon>Metazoa</taxon>
        <taxon>Ecdysozoa</taxon>
        <taxon>Nematoda</taxon>
        <taxon>Chromadorea</taxon>
        <taxon>Rhabditida</taxon>
        <taxon>Rhabditina</taxon>
        <taxon>Rhabditomorpha</taxon>
        <taxon>Rhabditoidea</taxon>
        <taxon>Rhabditidae</taxon>
        <taxon>Peloderinae</taxon>
        <taxon>Caenorhabditis</taxon>
    </lineage>
</organism>
<feature type="domain" description="BTB" evidence="2">
    <location>
        <begin position="133"/>
        <end position="192"/>
    </location>
</feature>
<dbReference type="AlphaFoldDB" id="A0AAE8ZP14"/>
<sequence>MSPPIFYQSGQFTLHSTYIPHLDFFNTNGIKCNLGGVVSDGQAVLNWAFDWNDLYNQALYGIKGHIIVKERDNIFQPTKIEVNWAGNFQNLRKIIEDGRSEQYTVSLEYSLTPFCDPREAALYDEIFAPSDMTDAVLVVEGKQIHVNKAFLSIHSDYFKVLFSKNFKEGRASEIELSEVSYNDFGLLCSRFYPNPQFPDDKTVERLLIMARRFLVSSKRKMSDHQNFAEDTHKKGNMVKDDDIPECQDYIEAAETNVPEVEEKIQITVIPADFVCPVFVPDYVKDIFWRNLAFEKEHIAKAMDKRKGHRKFPMRDMFKGAVSQQDLVNEYYRSKNVERREMMMREEMPLERKNPQNLQYFENMVRKLTTKKTRSEIDKIGSDRPWKLNSSRKFLEGVKILQLTIRRRQPIFRRKIETPQIEEDNSGYHGWLSNSQEARIRRSEESGSGYHSTVRGEFRKEKKNHN</sequence>
<dbReference type="InterPro" id="IPR000210">
    <property type="entry name" value="BTB/POZ_dom"/>
</dbReference>
<dbReference type="SUPFAM" id="SSF54695">
    <property type="entry name" value="POZ domain"/>
    <property type="match status" value="1"/>
</dbReference>
<dbReference type="Proteomes" id="UP000827892">
    <property type="component" value="Chromosome X"/>
</dbReference>
<evidence type="ECO:0000259" key="2">
    <source>
        <dbReference type="PROSITE" id="PS50097"/>
    </source>
</evidence>
<proteinExistence type="predicted"/>
<evidence type="ECO:0000313" key="3">
    <source>
        <dbReference type="EMBL" id="ULT80794.1"/>
    </source>
</evidence>
<dbReference type="Gene3D" id="3.30.710.10">
    <property type="entry name" value="Potassium Channel Kv1.1, Chain A"/>
    <property type="match status" value="1"/>
</dbReference>
<dbReference type="PANTHER" id="PTHR22744:SF14">
    <property type="entry name" value="BTB DOMAIN-CONTAINING PROTEIN-RELATED"/>
    <property type="match status" value="1"/>
</dbReference>
<name>A0AAE8ZP14_CAEBR</name>
<feature type="region of interest" description="Disordered" evidence="1">
    <location>
        <begin position="426"/>
        <end position="465"/>
    </location>
</feature>
<evidence type="ECO:0000313" key="4">
    <source>
        <dbReference type="Proteomes" id="UP000827892"/>
    </source>
</evidence>
<evidence type="ECO:0000256" key="1">
    <source>
        <dbReference type="SAM" id="MobiDB-lite"/>
    </source>
</evidence>
<dbReference type="Pfam" id="PF00651">
    <property type="entry name" value="BTB"/>
    <property type="match status" value="1"/>
</dbReference>
<accession>A0AAE8ZP14</accession>
<reference evidence="3 4" key="1">
    <citation type="submission" date="2022-05" db="EMBL/GenBank/DDBJ databases">
        <title>Chromosome-level reference genomes for two strains of Caenorhabditis briggsae: an improved platform for comparative genomics.</title>
        <authorList>
            <person name="Stevens L."/>
            <person name="Andersen E.C."/>
        </authorList>
    </citation>
    <scope>NUCLEOTIDE SEQUENCE [LARGE SCALE GENOMIC DNA]</scope>
    <source>
        <strain evidence="3">QX1410_ONT</strain>
        <tissue evidence="3">Whole-organism</tissue>
    </source>
</reference>
<dbReference type="InterPro" id="IPR011333">
    <property type="entry name" value="SKP1/BTB/POZ_sf"/>
</dbReference>
<dbReference type="PANTHER" id="PTHR22744">
    <property type="entry name" value="HELIX LOOP HELIX PROTEIN 21-RELATED"/>
    <property type="match status" value="1"/>
</dbReference>
<protein>
    <recommendedName>
        <fullName evidence="2">BTB domain-containing protein</fullName>
    </recommendedName>
</protein>
<dbReference type="SMART" id="SM00225">
    <property type="entry name" value="BTB"/>
    <property type="match status" value="1"/>
</dbReference>
<gene>
    <name evidence="3" type="ORF">L3Y34_010988</name>
</gene>
<dbReference type="PROSITE" id="PS50097">
    <property type="entry name" value="BTB"/>
    <property type="match status" value="1"/>
</dbReference>
<dbReference type="EMBL" id="CP090896">
    <property type="protein sequence ID" value="ULT80794.1"/>
    <property type="molecule type" value="Genomic_DNA"/>
</dbReference>